<sequence>NKCLDSLDIPITLVKENTFKSKIQLEISQIKNMQQVYQFGDYSFFLFNNSNTGKTSAQIYKNNQPLKFFDFIEDEVQFLHYYTEIDLLMTIEVKCKSINILYFYPNATDSTHTQQAPTIPEQTFTKMQFEPITASSITFPPSSLNQKLQFSVYNDLLVINGEFLFIFQISKMGVKTLYKLESYIQIQNMQIGCFDDKVYLLLQTENKILLGQIKEKKPKEIEELFLCENSKIEENLELFIIDSHDTQQRIMESPTHQFQTMCYMNLKHKSKNFLILQQQKDLICCAVNGMYARVLAITKEQQIVDHGVYKLSNTPIEQAFACDEYLVVLNKNMFWEVNLFLLPVILTEFKNEKLKLVNELGFMDHNLLINQLVVQQNERNMVCGIKQDLNLIGCQVEKILRTTKLIHIYTSLAYQDPDVDIIIKGNKKNILMITKMKDTQQIAEAEIRTLESIDIPLREFINNSMNVDSNNYRQPEARKLYELQTAYMYFYLLKVAANFDLGFYDELLQKAISHLFELLNNEFESKHLSALLAGISAQSELKDEFISKFSLQ</sequence>
<evidence type="ECO:0000313" key="1">
    <source>
        <dbReference type="EMBL" id="JAP89919.1"/>
    </source>
</evidence>
<organism evidence="1">
    <name type="scientific">Trepomonas sp. PC1</name>
    <dbReference type="NCBI Taxonomy" id="1076344"/>
    <lineage>
        <taxon>Eukaryota</taxon>
        <taxon>Metamonada</taxon>
        <taxon>Diplomonadida</taxon>
        <taxon>Hexamitidae</taxon>
        <taxon>Hexamitinae</taxon>
        <taxon>Trepomonas</taxon>
    </lineage>
</organism>
<name>A0A146K306_9EUKA</name>
<protein>
    <submittedName>
        <fullName evidence="1">Uncharacterized protein</fullName>
    </submittedName>
</protein>
<dbReference type="AlphaFoldDB" id="A0A146K306"/>
<feature type="non-terminal residue" evidence="1">
    <location>
        <position position="1"/>
    </location>
</feature>
<accession>A0A146K306</accession>
<gene>
    <name evidence="1" type="ORF">TPC1_30586</name>
</gene>
<proteinExistence type="predicted"/>
<dbReference type="EMBL" id="GDID01006687">
    <property type="protein sequence ID" value="JAP89919.1"/>
    <property type="molecule type" value="Transcribed_RNA"/>
</dbReference>
<reference evidence="1" key="1">
    <citation type="submission" date="2015-07" db="EMBL/GenBank/DDBJ databases">
        <title>Adaptation to a free-living lifestyle via gene acquisitions in the diplomonad Trepomonas sp. PC1.</title>
        <authorList>
            <person name="Xu F."/>
            <person name="Jerlstrom-Hultqvist J."/>
            <person name="Kolisko M."/>
            <person name="Simpson A.G.B."/>
            <person name="Roger A.J."/>
            <person name="Svard S.G."/>
            <person name="Andersson J.O."/>
        </authorList>
    </citation>
    <scope>NUCLEOTIDE SEQUENCE</scope>
    <source>
        <strain evidence="1">PC1</strain>
    </source>
</reference>
<feature type="non-terminal residue" evidence="1">
    <location>
        <position position="552"/>
    </location>
</feature>